<protein>
    <submittedName>
        <fullName evidence="2">Thermonuclease family protein</fullName>
    </submittedName>
</protein>
<keyword evidence="3" id="KW-1185">Reference proteome</keyword>
<evidence type="ECO:0000313" key="3">
    <source>
        <dbReference type="Proteomes" id="UP001379235"/>
    </source>
</evidence>
<dbReference type="InterPro" id="IPR035437">
    <property type="entry name" value="SNase_OB-fold_sf"/>
</dbReference>
<dbReference type="SUPFAM" id="SSF50199">
    <property type="entry name" value="Staphylococcal nuclease"/>
    <property type="match status" value="1"/>
</dbReference>
<name>A0ABU8SD78_9SPHN</name>
<accession>A0ABU8SD78</accession>
<gene>
    <name evidence="2" type="ORF">WG900_18625</name>
</gene>
<dbReference type="RefSeq" id="WP_339969619.1">
    <property type="nucleotide sequence ID" value="NZ_JBBHJY010000011.1"/>
</dbReference>
<reference evidence="2 3" key="1">
    <citation type="submission" date="2024-03" db="EMBL/GenBank/DDBJ databases">
        <authorList>
            <person name="Jo J.-H."/>
        </authorList>
    </citation>
    <scope>NUCLEOTIDE SEQUENCE [LARGE SCALE GENOMIC DNA]</scope>
    <source>
        <strain evidence="2 3">AS3R-12</strain>
    </source>
</reference>
<dbReference type="EMBL" id="JBBHJY010000011">
    <property type="protein sequence ID" value="MEJ6011922.1"/>
    <property type="molecule type" value="Genomic_DNA"/>
</dbReference>
<organism evidence="2 3">
    <name type="scientific">Novosphingobium aquae</name>
    <dbReference type="NCBI Taxonomy" id="3133435"/>
    <lineage>
        <taxon>Bacteria</taxon>
        <taxon>Pseudomonadati</taxon>
        <taxon>Pseudomonadota</taxon>
        <taxon>Alphaproteobacteria</taxon>
        <taxon>Sphingomonadales</taxon>
        <taxon>Sphingomonadaceae</taxon>
        <taxon>Novosphingobium</taxon>
    </lineage>
</organism>
<proteinExistence type="predicted"/>
<sequence>MGVFTGVFAGGMAATNWPFDSSSLLRANRATTLFGNCGYIRRNCVVDGDTFWIKGEKVRIANIDAPETPGSDRCKYLRTGKNPSWCDFERGLKARDTLRKFLSNGQVVISRQGKDQYGRTLATVSVDGKDAGKHLVHQGVARSWQN</sequence>
<evidence type="ECO:0000313" key="2">
    <source>
        <dbReference type="EMBL" id="MEJ6011922.1"/>
    </source>
</evidence>
<feature type="domain" description="TNase-like" evidence="1">
    <location>
        <begin position="45"/>
        <end position="146"/>
    </location>
</feature>
<dbReference type="InterPro" id="IPR016071">
    <property type="entry name" value="Staphylococal_nuclease_OB-fold"/>
</dbReference>
<dbReference type="PROSITE" id="PS50830">
    <property type="entry name" value="TNASE_3"/>
    <property type="match status" value="1"/>
</dbReference>
<evidence type="ECO:0000259" key="1">
    <source>
        <dbReference type="PROSITE" id="PS50830"/>
    </source>
</evidence>
<dbReference type="Pfam" id="PF00565">
    <property type="entry name" value="SNase"/>
    <property type="match status" value="1"/>
</dbReference>
<comment type="caution">
    <text evidence="2">The sequence shown here is derived from an EMBL/GenBank/DDBJ whole genome shotgun (WGS) entry which is preliminary data.</text>
</comment>
<dbReference type="Gene3D" id="2.40.50.90">
    <property type="match status" value="1"/>
</dbReference>
<dbReference type="Proteomes" id="UP001379235">
    <property type="component" value="Unassembled WGS sequence"/>
</dbReference>
<dbReference type="SMART" id="SM00318">
    <property type="entry name" value="SNc"/>
    <property type="match status" value="1"/>
</dbReference>